<dbReference type="InterPro" id="IPR035908">
    <property type="entry name" value="F0_ATP_A_sf"/>
</dbReference>
<accession>A0A0A0QRU6</accession>
<evidence type="ECO:0000256" key="2">
    <source>
        <dbReference type="ARBA" id="ARBA00006810"/>
    </source>
</evidence>
<comment type="subcellular location">
    <subcellularLocation>
        <location evidence="1">Membrane</location>
        <topology evidence="1">Multi-pass membrane protein</topology>
    </subcellularLocation>
    <subcellularLocation>
        <location evidence="11">Mitochondrion inner membrane</location>
        <topology evidence="11">Multi-pass membrane protein</topology>
    </subcellularLocation>
</comment>
<evidence type="ECO:0000256" key="12">
    <source>
        <dbReference type="SAM" id="Phobius"/>
    </source>
</evidence>
<protein>
    <recommendedName>
        <fullName evidence="11">ATP synthase subunit a</fullName>
    </recommendedName>
</protein>
<evidence type="ECO:0000256" key="11">
    <source>
        <dbReference type="RuleBase" id="RU004450"/>
    </source>
</evidence>
<dbReference type="InterPro" id="IPR045083">
    <property type="entry name" value="ATP_synth_F0_asu_bact/mt"/>
</dbReference>
<evidence type="ECO:0000313" key="13">
    <source>
        <dbReference type="EMBL" id="AIS20797.1"/>
    </source>
</evidence>
<keyword evidence="7 12" id="KW-1133">Transmembrane helix</keyword>
<evidence type="ECO:0000256" key="9">
    <source>
        <dbReference type="ARBA" id="ARBA00023136"/>
    </source>
</evidence>
<evidence type="ECO:0000256" key="5">
    <source>
        <dbReference type="ARBA" id="ARBA00022692"/>
    </source>
</evidence>
<organism evidence="13">
    <name type="scientific">Camaena cicatricosa</name>
    <name type="common">Land snail</name>
    <dbReference type="NCBI Taxonomy" id="1550735"/>
    <lineage>
        <taxon>Eukaryota</taxon>
        <taxon>Metazoa</taxon>
        <taxon>Spiralia</taxon>
        <taxon>Lophotrochozoa</taxon>
        <taxon>Mollusca</taxon>
        <taxon>Gastropoda</taxon>
        <taxon>Heterobranchia</taxon>
        <taxon>Euthyneura</taxon>
        <taxon>Panpulmonata</taxon>
        <taxon>Eupulmonata</taxon>
        <taxon>Stylommatophora</taxon>
        <taxon>Helicina</taxon>
        <taxon>Camaenoidea</taxon>
        <taxon>Camaenidae</taxon>
        <taxon>Camaena</taxon>
    </lineage>
</organism>
<dbReference type="CTD" id="4508"/>
<evidence type="ECO:0000256" key="4">
    <source>
        <dbReference type="ARBA" id="ARBA00022547"/>
    </source>
</evidence>
<dbReference type="GO" id="GO:0005743">
    <property type="term" value="C:mitochondrial inner membrane"/>
    <property type="evidence" value="ECO:0007669"/>
    <property type="project" value="UniProtKB-SubCell"/>
</dbReference>
<keyword evidence="10" id="KW-0066">ATP synthesis</keyword>
<dbReference type="RefSeq" id="YP_009104599.1">
    <property type="nucleotide sequence ID" value="NC_025511.1"/>
</dbReference>
<keyword evidence="8" id="KW-0406">Ion transport</keyword>
<feature type="transmembrane region" description="Helical" evidence="12">
    <location>
        <begin position="180"/>
        <end position="213"/>
    </location>
</feature>
<evidence type="ECO:0000256" key="6">
    <source>
        <dbReference type="ARBA" id="ARBA00022781"/>
    </source>
</evidence>
<keyword evidence="3" id="KW-0813">Transport</keyword>
<dbReference type="Gene3D" id="1.20.120.220">
    <property type="entry name" value="ATP synthase, F0 complex, subunit A"/>
    <property type="match status" value="1"/>
</dbReference>
<feature type="transmembrane region" description="Helical" evidence="12">
    <location>
        <begin position="150"/>
        <end position="168"/>
    </location>
</feature>
<keyword evidence="5 12" id="KW-0812">Transmembrane</keyword>
<feature type="transmembrane region" description="Helical" evidence="12">
    <location>
        <begin position="125"/>
        <end position="144"/>
    </location>
</feature>
<feature type="transmembrane region" description="Helical" evidence="12">
    <location>
        <begin position="12"/>
        <end position="29"/>
    </location>
</feature>
<gene>
    <name evidence="13" type="primary">ATP6</name>
</gene>
<dbReference type="Pfam" id="PF00119">
    <property type="entry name" value="ATP-synt_A"/>
    <property type="match status" value="1"/>
</dbReference>
<dbReference type="PANTHER" id="PTHR11410">
    <property type="entry name" value="ATP SYNTHASE SUBUNIT A"/>
    <property type="match status" value="1"/>
</dbReference>
<keyword evidence="4" id="KW-0138">CF(0)</keyword>
<dbReference type="GO" id="GO:0045259">
    <property type="term" value="C:proton-transporting ATP synthase complex"/>
    <property type="evidence" value="ECO:0007669"/>
    <property type="project" value="UniProtKB-KW"/>
</dbReference>
<dbReference type="SUPFAM" id="SSF81336">
    <property type="entry name" value="F1F0 ATP synthase subunit A"/>
    <property type="match status" value="1"/>
</dbReference>
<dbReference type="InterPro" id="IPR023011">
    <property type="entry name" value="ATP_synth_F0_asu_AS"/>
</dbReference>
<dbReference type="GeneID" id="22158135"/>
<dbReference type="PRINTS" id="PR00123">
    <property type="entry name" value="ATPASEA"/>
</dbReference>
<dbReference type="EMBL" id="KM365408">
    <property type="protein sequence ID" value="AIS20797.1"/>
    <property type="molecule type" value="Genomic_DNA"/>
</dbReference>
<feature type="transmembrane region" description="Helical" evidence="12">
    <location>
        <begin position="90"/>
        <end position="113"/>
    </location>
</feature>
<keyword evidence="6" id="KW-0375">Hydrogen ion transport</keyword>
<evidence type="ECO:0000256" key="3">
    <source>
        <dbReference type="ARBA" id="ARBA00022448"/>
    </source>
</evidence>
<proteinExistence type="inferred from homology"/>
<feature type="transmembrane region" description="Helical" evidence="12">
    <location>
        <begin position="58"/>
        <end position="78"/>
    </location>
</feature>
<comment type="similarity">
    <text evidence="2">Belongs to the ATPase A chain family.</text>
</comment>
<keyword evidence="13" id="KW-0496">Mitochondrion</keyword>
<geneLocation type="mitochondrion" evidence="13"/>
<reference evidence="13" key="1">
    <citation type="journal article" date="2014" name="Zookeys">
        <title>The mitochondrial genome of the land snail Camaena cicatricosa (Muller, 1774) (Stylommatophora, Camaenidae): the first complete sequence in the family Camaenidae.</title>
        <authorList>
            <person name="Wang P."/>
            <person name="Yang H.-F."/>
            <person name="Zhou W.-C."/>
            <person name="Hwang C.-C."/>
            <person name="Zhang W.-H."/>
            <person name="Qian Z.-X."/>
        </authorList>
    </citation>
    <scope>NUCLEOTIDE SEQUENCE</scope>
</reference>
<dbReference type="GO" id="GO:0046933">
    <property type="term" value="F:proton-transporting ATP synthase activity, rotational mechanism"/>
    <property type="evidence" value="ECO:0007669"/>
    <property type="project" value="TreeGrafter"/>
</dbReference>
<sequence>MTDLFSSLDGANTIYMWGFPLMLVSLLLTQPELWGRQMSPTNKNIIFLIWFSKANNRFNLYPMLLMVMFAFLLTNNLMGLTPISYSLTSSLMSMFSLALLSWLFLISSGYTYSPMKSLAHLAPQGAPMVLMPFLVVIEVISLLIRPLTLTVRLIANISAGHIVLGLIANTMTSLLHHPLLFLTLLCSVGYTLFEIFVSVIQAYIFTLLISLYATEHP</sequence>
<dbReference type="InterPro" id="IPR000568">
    <property type="entry name" value="ATP_synth_F0_asu"/>
</dbReference>
<evidence type="ECO:0000256" key="1">
    <source>
        <dbReference type="ARBA" id="ARBA00004141"/>
    </source>
</evidence>
<evidence type="ECO:0000256" key="7">
    <source>
        <dbReference type="ARBA" id="ARBA00022989"/>
    </source>
</evidence>
<dbReference type="AlphaFoldDB" id="A0A0A0QRU6"/>
<evidence type="ECO:0000256" key="8">
    <source>
        <dbReference type="ARBA" id="ARBA00023065"/>
    </source>
</evidence>
<dbReference type="PROSITE" id="PS00449">
    <property type="entry name" value="ATPASE_A"/>
    <property type="match status" value="1"/>
</dbReference>
<keyword evidence="9 12" id="KW-0472">Membrane</keyword>
<name>A0A0A0QRU6_CAMCI</name>
<dbReference type="CDD" id="cd00310">
    <property type="entry name" value="ATP-synt_Fo_a_6"/>
    <property type="match status" value="1"/>
</dbReference>
<dbReference type="PANTHER" id="PTHR11410:SF0">
    <property type="entry name" value="ATP SYNTHASE SUBUNIT A"/>
    <property type="match status" value="1"/>
</dbReference>
<dbReference type="NCBIfam" id="TIGR01131">
    <property type="entry name" value="ATP_synt_6_or_A"/>
    <property type="match status" value="1"/>
</dbReference>
<evidence type="ECO:0000256" key="10">
    <source>
        <dbReference type="ARBA" id="ARBA00023310"/>
    </source>
</evidence>